<organism evidence="1 2">
    <name type="scientific">Acidianus brierleyi</name>
    <dbReference type="NCBI Taxonomy" id="41673"/>
    <lineage>
        <taxon>Archaea</taxon>
        <taxon>Thermoproteota</taxon>
        <taxon>Thermoprotei</taxon>
        <taxon>Sulfolobales</taxon>
        <taxon>Sulfolobaceae</taxon>
        <taxon>Acidianus</taxon>
    </lineage>
</organism>
<reference evidence="1 2" key="1">
    <citation type="submission" date="2018-05" db="EMBL/GenBank/DDBJ databases">
        <title>Complete Genome Sequences of Extremely Thermoacidophilic, Metal-Mobilizing Type-Strain Members of the Archaeal Family Sulfolobaceae: Acidianus brierleyi DSM-1651T, Acidianus sulfidivorans DSM-18786T, Metallosphaera hakonensis DSM-7519T, and Metallosphaera prunae DSM-10039T.</title>
        <authorList>
            <person name="Counts J.A."/>
            <person name="Kelly R.M."/>
        </authorList>
    </citation>
    <scope>NUCLEOTIDE SEQUENCE [LARGE SCALE GENOMIC DNA]</scope>
    <source>
        <strain evidence="1 2">DSM 1651</strain>
    </source>
</reference>
<protein>
    <recommendedName>
        <fullName evidence="3">KEOPS complex Pcc1-like subunit</fullName>
    </recommendedName>
</protein>
<keyword evidence="2" id="KW-1185">Reference proteome</keyword>
<dbReference type="EMBL" id="CP029289">
    <property type="protein sequence ID" value="AWR95983.1"/>
    <property type="molecule type" value="Genomic_DNA"/>
</dbReference>
<dbReference type="NCBIfam" id="NF011470">
    <property type="entry name" value="PRK14887.1"/>
    <property type="match status" value="1"/>
</dbReference>
<dbReference type="KEGG" id="abri:DFR85_09850"/>
<proteinExistence type="predicted"/>
<dbReference type="AlphaFoldDB" id="A0A2U9IIX7"/>
<evidence type="ECO:0000313" key="2">
    <source>
        <dbReference type="Proteomes" id="UP000248044"/>
    </source>
</evidence>
<dbReference type="Gene3D" id="3.30.310.50">
    <property type="entry name" value="Alpha-D-phosphohexomutase, C-terminal domain"/>
    <property type="match status" value="1"/>
</dbReference>
<gene>
    <name evidence="1" type="ORF">DFR85_09850</name>
</gene>
<accession>A0A2U9IIX7</accession>
<dbReference type="Proteomes" id="UP000248044">
    <property type="component" value="Chromosome"/>
</dbReference>
<name>A0A2U9IIX7_9CREN</name>
<evidence type="ECO:0008006" key="3">
    <source>
        <dbReference type="Google" id="ProtNLM"/>
    </source>
</evidence>
<sequence length="82" mass="9459">MSKIKIKYNTENSEEIYRSIKVDNIDLPDGMKINVNKGDNYIEIYIEMEIKSSKDILTLRNTADEILAHIEVIEKVISNVNS</sequence>
<evidence type="ECO:0000313" key="1">
    <source>
        <dbReference type="EMBL" id="AWR95983.1"/>
    </source>
</evidence>